<evidence type="ECO:0000259" key="4">
    <source>
        <dbReference type="Pfam" id="PF16987"/>
    </source>
</evidence>
<dbReference type="GO" id="GO:0005634">
    <property type="term" value="C:nucleus"/>
    <property type="evidence" value="ECO:0007669"/>
    <property type="project" value="UniProtKB-SubCell"/>
</dbReference>
<dbReference type="EMBL" id="KI913978">
    <property type="protein sequence ID" value="ETV96070.1"/>
    <property type="molecule type" value="Genomic_DNA"/>
</dbReference>
<dbReference type="RefSeq" id="XP_008875382.1">
    <property type="nucleotide sequence ID" value="XM_008877160.1"/>
</dbReference>
<keyword evidence="2" id="KW-0539">Nucleus</keyword>
<dbReference type="InterPro" id="IPR036529">
    <property type="entry name" value="KIX_dom_sf"/>
</dbReference>
<feature type="compositionally biased region" description="Basic and acidic residues" evidence="3">
    <location>
        <begin position="531"/>
        <end position="544"/>
    </location>
</feature>
<protein>
    <recommendedName>
        <fullName evidence="4">Mediator complex subunit 15 KIX domain-containing protein</fullName>
    </recommendedName>
</protein>
<dbReference type="InterPro" id="IPR036546">
    <property type="entry name" value="MED15_KIX"/>
</dbReference>
<dbReference type="GO" id="GO:0006355">
    <property type="term" value="P:regulation of DNA-templated transcription"/>
    <property type="evidence" value="ECO:0007669"/>
    <property type="project" value="InterPro"/>
</dbReference>
<dbReference type="GO" id="GO:0003712">
    <property type="term" value="F:transcription coregulator activity"/>
    <property type="evidence" value="ECO:0007669"/>
    <property type="project" value="InterPro"/>
</dbReference>
<dbReference type="VEuPathDB" id="FungiDB:H310_10714"/>
<dbReference type="GeneID" id="20087764"/>
<dbReference type="Pfam" id="PF16987">
    <property type="entry name" value="KIX_2"/>
    <property type="match status" value="1"/>
</dbReference>
<feature type="domain" description="Mediator complex subunit 15 KIX" evidence="4">
    <location>
        <begin position="8"/>
        <end position="82"/>
    </location>
</feature>
<dbReference type="AlphaFoldDB" id="A0A024TPI5"/>
<feature type="region of interest" description="Disordered" evidence="3">
    <location>
        <begin position="81"/>
        <end position="104"/>
    </location>
</feature>
<name>A0A024TPI5_9STRA</name>
<dbReference type="OrthoDB" id="168265at2759"/>
<gene>
    <name evidence="5" type="ORF">H310_10714</name>
</gene>
<sequence length="612" mass="66841">MAAPTPSGGWREEITEENRKGMITDMYHELLRISGENDKQKVWRSAAKFELMLWLQSTDQMTYMSKLQKKIASLKKKVQSETAGVPQQTPAQQQQQQQQQAQMNSQAQAQMAAAAGMFQNPVNMANAAGMANATNAAAIQQYNQTLFLQQQAELLKKQQEQHRLNTLARQQQAQQAVAAAQAAAAAQATQAAQVAAQAAAAAAATTANTSASAPGPTTTNPLATQQQPQVLMQLQQQYQQQKSALTTAQHNEMQRLRQAQLLQQNQVSTQQHQNNVPQEARVNQMTQLQQQHLNARNKLSAEHKAKQAQLLRQHQQTFLQQKALLGHTTMSAAAANNANASASSGTAANNSATMNANAMNTAAAMQQAAAIAAQTNNQVTAAQALAAQKFQQQQRALSRQNSLTSTTPGPTASTASTPPVPAANAAGQLATAASGDALSYGDKLKQLKTKYWEDLVVVCREFTRMAMQKPAGESQQALQQQERIKNFLQNLKRIMTLLNQDPTKLTSNNRNDLDRVEQHIERQVMPILSRLKSDKAKQREDPAKTETPVTPAPTAGPTPADLQRQTVLMQQAAQLELQRQNHLAQVREHAIDGQMTACGRVVLNLNRTHELV</sequence>
<evidence type="ECO:0000256" key="1">
    <source>
        <dbReference type="ARBA" id="ARBA00004123"/>
    </source>
</evidence>
<accession>A0A024TPI5</accession>
<comment type="subcellular location">
    <subcellularLocation>
        <location evidence="1">Nucleus</location>
    </subcellularLocation>
</comment>
<evidence type="ECO:0000256" key="3">
    <source>
        <dbReference type="SAM" id="MobiDB-lite"/>
    </source>
</evidence>
<evidence type="ECO:0000256" key="2">
    <source>
        <dbReference type="ARBA" id="ARBA00023242"/>
    </source>
</evidence>
<feature type="compositionally biased region" description="Low complexity" evidence="3">
    <location>
        <begin position="87"/>
        <end position="104"/>
    </location>
</feature>
<feature type="region of interest" description="Disordered" evidence="3">
    <location>
        <begin position="531"/>
        <end position="558"/>
    </location>
</feature>
<feature type="region of interest" description="Disordered" evidence="3">
    <location>
        <begin position="393"/>
        <end position="422"/>
    </location>
</feature>
<evidence type="ECO:0000313" key="5">
    <source>
        <dbReference type="EMBL" id="ETV96070.1"/>
    </source>
</evidence>
<organism evidence="5">
    <name type="scientific">Aphanomyces invadans</name>
    <dbReference type="NCBI Taxonomy" id="157072"/>
    <lineage>
        <taxon>Eukaryota</taxon>
        <taxon>Sar</taxon>
        <taxon>Stramenopiles</taxon>
        <taxon>Oomycota</taxon>
        <taxon>Saprolegniomycetes</taxon>
        <taxon>Saprolegniales</taxon>
        <taxon>Verrucalvaceae</taxon>
        <taxon>Aphanomyces</taxon>
    </lineage>
</organism>
<feature type="compositionally biased region" description="Low complexity" evidence="3">
    <location>
        <begin position="404"/>
        <end position="422"/>
    </location>
</feature>
<dbReference type="Gene3D" id="1.10.246.20">
    <property type="entry name" value="Coactivator CBP, KIX domain"/>
    <property type="match status" value="1"/>
</dbReference>
<reference evidence="5" key="1">
    <citation type="submission" date="2013-12" db="EMBL/GenBank/DDBJ databases">
        <title>The Genome Sequence of Aphanomyces invadans NJM9701.</title>
        <authorList>
            <consortium name="The Broad Institute Genomics Platform"/>
            <person name="Russ C."/>
            <person name="Tyler B."/>
            <person name="van West P."/>
            <person name="Dieguez-Uribeondo J."/>
            <person name="Young S.K."/>
            <person name="Zeng Q."/>
            <person name="Gargeya S."/>
            <person name="Fitzgerald M."/>
            <person name="Abouelleil A."/>
            <person name="Alvarado L."/>
            <person name="Chapman S.B."/>
            <person name="Gainer-Dewar J."/>
            <person name="Goldberg J."/>
            <person name="Griggs A."/>
            <person name="Gujja S."/>
            <person name="Hansen M."/>
            <person name="Howarth C."/>
            <person name="Imamovic A."/>
            <person name="Ireland A."/>
            <person name="Larimer J."/>
            <person name="McCowan C."/>
            <person name="Murphy C."/>
            <person name="Pearson M."/>
            <person name="Poon T.W."/>
            <person name="Priest M."/>
            <person name="Roberts A."/>
            <person name="Saif S."/>
            <person name="Shea T."/>
            <person name="Sykes S."/>
            <person name="Wortman J."/>
            <person name="Nusbaum C."/>
            <person name="Birren B."/>
        </authorList>
    </citation>
    <scope>NUCLEOTIDE SEQUENCE [LARGE SCALE GENOMIC DNA]</scope>
    <source>
        <strain evidence="5">NJM9701</strain>
    </source>
</reference>
<proteinExistence type="predicted"/>